<gene>
    <name evidence="1" type="ORF">A1QO_19965</name>
</gene>
<dbReference type="eggNOG" id="ENOG5033DYA">
    <property type="taxonomic scope" value="Bacteria"/>
</dbReference>
<organism evidence="1 2">
    <name type="scientific">Vibrio genomosp. F10 str. ZF-129</name>
    <dbReference type="NCBI Taxonomy" id="1187848"/>
    <lineage>
        <taxon>Bacteria</taxon>
        <taxon>Pseudomonadati</taxon>
        <taxon>Pseudomonadota</taxon>
        <taxon>Gammaproteobacteria</taxon>
        <taxon>Vibrionales</taxon>
        <taxon>Vibrionaceae</taxon>
        <taxon>Vibrio</taxon>
    </lineage>
</organism>
<dbReference type="Proteomes" id="UP000094741">
    <property type="component" value="Unassembled WGS sequence"/>
</dbReference>
<comment type="caution">
    <text evidence="1">The sequence shown here is derived from an EMBL/GenBank/DDBJ whole genome shotgun (WGS) entry which is preliminary data.</text>
</comment>
<reference evidence="1 2" key="1">
    <citation type="journal article" date="2012" name="Science">
        <title>Ecological populations of bacteria act as socially cohesive units of antibiotic production and resistance.</title>
        <authorList>
            <person name="Cordero O.X."/>
            <person name="Wildschutte H."/>
            <person name="Kirkup B."/>
            <person name="Proehl S."/>
            <person name="Ngo L."/>
            <person name="Hussain F."/>
            <person name="Le Roux F."/>
            <person name="Mincer T."/>
            <person name="Polz M.F."/>
        </authorList>
    </citation>
    <scope>NUCLEOTIDE SEQUENCE [LARGE SCALE GENOMIC DNA]</scope>
    <source>
        <strain evidence="1 2">ZF-129</strain>
    </source>
</reference>
<name>A0A1E5BGP0_9VIBR</name>
<accession>A0A1E5BGP0</accession>
<sequence length="214" mass="23994">MQLEKKVGNELIKTINRKDGVDAALDLTEAFLDTQISDELLGNIPLLGLIVKLKNFGCSISDYYFIKKLQKFVFHLGEVSTVERDEFFRKLSEDSEHQARVNDNLLLLLNTSDDIEKPSLIGTVFSAYVRGSVNYEHFMQFSSAVNSLNCYQLKLLKEQSERQVARSVGHALASHGLVIVSVPTLAGSSTPNYYLNDEGALFLHCLFGSVVEWE</sequence>
<evidence type="ECO:0000313" key="1">
    <source>
        <dbReference type="EMBL" id="OEE35342.1"/>
    </source>
</evidence>
<protein>
    <submittedName>
        <fullName evidence="1">Uncharacterized protein</fullName>
    </submittedName>
</protein>
<dbReference type="EMBL" id="AJYQ02000077">
    <property type="protein sequence ID" value="OEE35342.1"/>
    <property type="molecule type" value="Genomic_DNA"/>
</dbReference>
<evidence type="ECO:0000313" key="2">
    <source>
        <dbReference type="Proteomes" id="UP000094741"/>
    </source>
</evidence>
<dbReference type="AlphaFoldDB" id="A0A1E5BGP0"/>
<proteinExistence type="predicted"/>